<name>C6LQ15_GIAIB</name>
<reference evidence="1 2" key="1">
    <citation type="journal article" date="2009" name="PLoS Pathog.">
        <title>Draft genome sequencing of giardia intestinalis assemblage B isolate GS: is human giardiasis caused by two different species?</title>
        <authorList>
            <person name="Franzen O."/>
            <person name="Jerlstrom-Hultqvist J."/>
            <person name="Castro E."/>
            <person name="Sherwood E."/>
            <person name="Ankarklev J."/>
            <person name="Reiner D.S."/>
            <person name="Palm D."/>
            <person name="Andersson J.O."/>
            <person name="Andersson B."/>
            <person name="Svard S.G."/>
        </authorList>
    </citation>
    <scope>NUCLEOTIDE SEQUENCE [LARGE SCALE GENOMIC DNA]</scope>
    <source>
        <strain evidence="2">ATCC 50581 / GS clone H7</strain>
    </source>
</reference>
<dbReference type="AlphaFoldDB" id="C6LQ15"/>
<evidence type="ECO:0000313" key="2">
    <source>
        <dbReference type="Proteomes" id="UP000002488"/>
    </source>
</evidence>
<organism evidence="1 2">
    <name type="scientific">Giardia intestinalis (strain ATCC 50581 / GS clone H7)</name>
    <name type="common">Giardia lamblia</name>
    <dbReference type="NCBI Taxonomy" id="598745"/>
    <lineage>
        <taxon>Eukaryota</taxon>
        <taxon>Metamonada</taxon>
        <taxon>Diplomonadida</taxon>
        <taxon>Hexamitidae</taxon>
        <taxon>Giardiinae</taxon>
        <taxon>Giardia</taxon>
    </lineage>
</organism>
<proteinExistence type="predicted"/>
<comment type="caution">
    <text evidence="1">The sequence shown here is derived from an EMBL/GenBank/DDBJ whole genome shotgun (WGS) entry which is preliminary data.</text>
</comment>
<dbReference type="EMBL" id="ACGJ01001022">
    <property type="protein sequence ID" value="EET01938.1"/>
    <property type="molecule type" value="Genomic_DNA"/>
</dbReference>
<dbReference type="VEuPathDB" id="GiardiaDB:GL50581_836"/>
<evidence type="ECO:0000313" key="1">
    <source>
        <dbReference type="EMBL" id="EET01938.1"/>
    </source>
</evidence>
<dbReference type="Proteomes" id="UP000002488">
    <property type="component" value="Unassembled WGS sequence"/>
</dbReference>
<protein>
    <submittedName>
        <fullName evidence="1">Uncharacterized protein</fullName>
    </submittedName>
</protein>
<dbReference type="OMA" id="CYEEYLE"/>
<accession>C6LQ15</accession>
<sequence>MATEFPSISLSTDAADDLLSSVLDLGWCRFTKEQGGVIRERCMKCYEKHGTDLVIAPYIECDTNVRRLGIAIRKQYSSKTQSGLAISVLLHFGPNLEIVPQLLYPENYGPPPVSDSSPLPITLHLSNPERFLAMQYFPFSEEPDKCTDCSKLLDYLDDQFSEDFPAAYIDCQWQLDPSLPADSLLTRTTLYKAFYSCYLQTAHQIANHLHALRGPIVESKSLVGYAVRCATMMDSSLSAINAGINRYVQGDAISAAVECYEGCLETPLAVSYRSYHSSLALLEHLLHKPSTVEADPTAAIAFLISAATESYKTFTQLTQK</sequence>
<gene>
    <name evidence="1" type="ORF">GL50581_836</name>
</gene>
<dbReference type="OrthoDB" id="10253550at2759"/>